<feature type="compositionally biased region" description="Basic and acidic residues" evidence="1">
    <location>
        <begin position="1"/>
        <end position="20"/>
    </location>
</feature>
<dbReference type="Pfam" id="PF12762">
    <property type="entry name" value="DDE_Tnp_IS1595"/>
    <property type="match status" value="1"/>
</dbReference>
<feature type="domain" description="ISXO2-like transposase" evidence="2">
    <location>
        <begin position="167"/>
        <end position="308"/>
    </location>
</feature>
<comment type="caution">
    <text evidence="3">The sequence shown here is derived from an EMBL/GenBank/DDBJ whole genome shotgun (WGS) entry which is preliminary data.</text>
</comment>
<name>A0A4Y2GCQ3_ARAVE</name>
<dbReference type="PANTHER" id="PTHR47163">
    <property type="entry name" value="DDE_TNP_IS1595 DOMAIN-CONTAINING PROTEIN"/>
    <property type="match status" value="1"/>
</dbReference>
<sequence>MTKREREEEKTSKEAARENDYSSAKKTVISDNIGSVETYYQLKTADSKVVLQWCMDQGLIASGYQCPKCKQPMVLAPRADNCDKFNWVCRVKGQNPHYVKRSVRTGSWFEGSHLPMPTILLFLIYWCLEIKTKFILEQLDIAANTAADWSSFCREVCLDILICQSDKIGGPGVVVEIYESKFGERKFHQIKRGVGKWIFAGVERGTTNCFFAVVENRTSEVLLSVIEKHILPGTTIISDCWKSYDCLSHEGFGHLTVNLGLHFVDPSTGAHANSIESMWSDIKRNLQGTNHVQGQFDSYLAAYMWRRKNSSVESRMRSLIEIIKDGYPLRTKDTLSSSRKTNGKQSKCSTNAKQGALSLPRKKNGKLLKCSTYIKKEAPSPSREEHS</sequence>
<dbReference type="SMART" id="SM01126">
    <property type="entry name" value="DDE_Tnp_IS1595"/>
    <property type="match status" value="1"/>
</dbReference>
<accession>A0A4Y2GCQ3</accession>
<proteinExistence type="predicted"/>
<dbReference type="Proteomes" id="UP000499080">
    <property type="component" value="Unassembled WGS sequence"/>
</dbReference>
<dbReference type="PANTHER" id="PTHR47163:SF2">
    <property type="entry name" value="SI:DKEY-17M8.2"/>
    <property type="match status" value="1"/>
</dbReference>
<dbReference type="EMBL" id="BGPR01001333">
    <property type="protein sequence ID" value="GBM51373.1"/>
    <property type="molecule type" value="Genomic_DNA"/>
</dbReference>
<reference evidence="3 4" key="1">
    <citation type="journal article" date="2019" name="Sci. Rep.">
        <title>Orb-weaving spider Araneus ventricosus genome elucidates the spidroin gene catalogue.</title>
        <authorList>
            <person name="Kono N."/>
            <person name="Nakamura H."/>
            <person name="Ohtoshi R."/>
            <person name="Moran D.A.P."/>
            <person name="Shinohara A."/>
            <person name="Yoshida Y."/>
            <person name="Fujiwara M."/>
            <person name="Mori M."/>
            <person name="Tomita M."/>
            <person name="Arakawa K."/>
        </authorList>
    </citation>
    <scope>NUCLEOTIDE SEQUENCE [LARGE SCALE GENOMIC DNA]</scope>
</reference>
<keyword evidence="4" id="KW-1185">Reference proteome</keyword>
<evidence type="ECO:0000313" key="4">
    <source>
        <dbReference type="Proteomes" id="UP000499080"/>
    </source>
</evidence>
<evidence type="ECO:0000256" key="1">
    <source>
        <dbReference type="SAM" id="MobiDB-lite"/>
    </source>
</evidence>
<feature type="compositionally biased region" description="Polar residues" evidence="1">
    <location>
        <begin position="334"/>
        <end position="353"/>
    </location>
</feature>
<evidence type="ECO:0000259" key="2">
    <source>
        <dbReference type="SMART" id="SM01126"/>
    </source>
</evidence>
<dbReference type="AlphaFoldDB" id="A0A4Y2GCQ3"/>
<dbReference type="NCBIfam" id="NF033547">
    <property type="entry name" value="transpos_IS1595"/>
    <property type="match status" value="1"/>
</dbReference>
<dbReference type="InterPro" id="IPR053164">
    <property type="entry name" value="IS1016-like_transposase"/>
</dbReference>
<feature type="region of interest" description="Disordered" evidence="1">
    <location>
        <begin position="333"/>
        <end position="363"/>
    </location>
</feature>
<dbReference type="InterPro" id="IPR024445">
    <property type="entry name" value="Tnp_ISXO2-like"/>
</dbReference>
<gene>
    <name evidence="3" type="ORF">AVEN_110821_1</name>
</gene>
<organism evidence="3 4">
    <name type="scientific">Araneus ventricosus</name>
    <name type="common">Orbweaver spider</name>
    <name type="synonym">Epeira ventricosa</name>
    <dbReference type="NCBI Taxonomy" id="182803"/>
    <lineage>
        <taxon>Eukaryota</taxon>
        <taxon>Metazoa</taxon>
        <taxon>Ecdysozoa</taxon>
        <taxon>Arthropoda</taxon>
        <taxon>Chelicerata</taxon>
        <taxon>Arachnida</taxon>
        <taxon>Araneae</taxon>
        <taxon>Araneomorphae</taxon>
        <taxon>Entelegynae</taxon>
        <taxon>Araneoidea</taxon>
        <taxon>Araneidae</taxon>
        <taxon>Araneus</taxon>
    </lineage>
</organism>
<feature type="region of interest" description="Disordered" evidence="1">
    <location>
        <begin position="1"/>
        <end position="21"/>
    </location>
</feature>
<dbReference type="OrthoDB" id="6431448at2759"/>
<protein>
    <recommendedName>
        <fullName evidence="2">ISXO2-like transposase domain-containing protein</fullName>
    </recommendedName>
</protein>
<evidence type="ECO:0000313" key="3">
    <source>
        <dbReference type="EMBL" id="GBM51373.1"/>
    </source>
</evidence>